<evidence type="ECO:0000256" key="7">
    <source>
        <dbReference type="SAM" id="Phobius"/>
    </source>
</evidence>
<accession>A0A2T7PMU5</accession>
<organism evidence="10 11">
    <name type="scientific">Pomacea canaliculata</name>
    <name type="common">Golden apple snail</name>
    <dbReference type="NCBI Taxonomy" id="400727"/>
    <lineage>
        <taxon>Eukaryota</taxon>
        <taxon>Metazoa</taxon>
        <taxon>Spiralia</taxon>
        <taxon>Lophotrochozoa</taxon>
        <taxon>Mollusca</taxon>
        <taxon>Gastropoda</taxon>
        <taxon>Caenogastropoda</taxon>
        <taxon>Architaenioglossa</taxon>
        <taxon>Ampullarioidea</taxon>
        <taxon>Ampullariidae</taxon>
        <taxon>Pomacea</taxon>
    </lineage>
</organism>
<keyword evidence="6" id="KW-0325">Glycoprotein</keyword>
<name>A0A2T7PMU5_POMCA</name>
<protein>
    <recommendedName>
        <fullName evidence="9">Receptor ligand binding region domain-containing protein</fullName>
    </recommendedName>
</protein>
<dbReference type="InterPro" id="IPR050726">
    <property type="entry name" value="mGluR"/>
</dbReference>
<evidence type="ECO:0000256" key="2">
    <source>
        <dbReference type="ARBA" id="ARBA00022692"/>
    </source>
</evidence>
<feature type="domain" description="Receptor ligand binding region" evidence="9">
    <location>
        <begin position="98"/>
        <end position="169"/>
    </location>
</feature>
<dbReference type="Gene3D" id="3.40.50.2300">
    <property type="match status" value="6"/>
</dbReference>
<feature type="chain" id="PRO_5015729899" description="Receptor ligand binding region domain-containing protein" evidence="8">
    <location>
        <begin position="25"/>
        <end position="1113"/>
    </location>
</feature>
<keyword evidence="3 7" id="KW-1133">Transmembrane helix</keyword>
<dbReference type="EMBL" id="PZQS01000003">
    <property type="protein sequence ID" value="PVD34740.1"/>
    <property type="molecule type" value="Genomic_DNA"/>
</dbReference>
<evidence type="ECO:0000256" key="1">
    <source>
        <dbReference type="ARBA" id="ARBA00004141"/>
    </source>
</evidence>
<feature type="domain" description="Receptor ligand binding region" evidence="9">
    <location>
        <begin position="519"/>
        <end position="918"/>
    </location>
</feature>
<keyword evidence="8" id="KW-0732">Signal</keyword>
<evidence type="ECO:0000256" key="4">
    <source>
        <dbReference type="ARBA" id="ARBA00023136"/>
    </source>
</evidence>
<feature type="signal peptide" evidence="8">
    <location>
        <begin position="1"/>
        <end position="24"/>
    </location>
</feature>
<dbReference type="PRINTS" id="PR00248">
    <property type="entry name" value="GPCRMGR"/>
</dbReference>
<reference evidence="10 11" key="1">
    <citation type="submission" date="2018-04" db="EMBL/GenBank/DDBJ databases">
        <title>The genome of golden apple snail Pomacea canaliculata provides insight into stress tolerance and invasive adaptation.</title>
        <authorList>
            <person name="Liu C."/>
            <person name="Liu B."/>
            <person name="Ren Y."/>
            <person name="Zhang Y."/>
            <person name="Wang H."/>
            <person name="Li S."/>
            <person name="Jiang F."/>
            <person name="Yin L."/>
            <person name="Zhang G."/>
            <person name="Qian W."/>
            <person name="Fan W."/>
        </authorList>
    </citation>
    <scope>NUCLEOTIDE SEQUENCE [LARGE SCALE GENOMIC DNA]</scope>
    <source>
        <strain evidence="10">SZHN2017</strain>
        <tissue evidence="10">Muscle</tissue>
    </source>
</reference>
<dbReference type="InterPro" id="IPR001828">
    <property type="entry name" value="ANF_lig-bd_rcpt"/>
</dbReference>
<comment type="subcellular location">
    <subcellularLocation>
        <location evidence="1">Membrane</location>
        <topology evidence="1">Multi-pass membrane protein</topology>
    </subcellularLocation>
</comment>
<dbReference type="GO" id="GO:0016020">
    <property type="term" value="C:membrane"/>
    <property type="evidence" value="ECO:0007669"/>
    <property type="project" value="UniProtKB-SubCell"/>
</dbReference>
<evidence type="ECO:0000256" key="6">
    <source>
        <dbReference type="ARBA" id="ARBA00023180"/>
    </source>
</evidence>
<feature type="transmembrane region" description="Helical" evidence="7">
    <location>
        <begin position="987"/>
        <end position="1014"/>
    </location>
</feature>
<dbReference type="GO" id="GO:0004930">
    <property type="term" value="F:G protein-coupled receptor activity"/>
    <property type="evidence" value="ECO:0007669"/>
    <property type="project" value="InterPro"/>
</dbReference>
<dbReference type="OrthoDB" id="6143034at2759"/>
<keyword evidence="4 7" id="KW-0472">Membrane</keyword>
<proteinExistence type="predicted"/>
<evidence type="ECO:0000256" key="8">
    <source>
        <dbReference type="SAM" id="SignalP"/>
    </source>
</evidence>
<evidence type="ECO:0000259" key="9">
    <source>
        <dbReference type="Pfam" id="PF01094"/>
    </source>
</evidence>
<dbReference type="PANTHER" id="PTHR24060">
    <property type="entry name" value="METABOTROPIC GLUTAMATE RECEPTOR"/>
    <property type="match status" value="1"/>
</dbReference>
<sequence>MDRVFSSLTVFAGILALVFRSTCCQEQLTTIIPGDVIFGGLFDVNELENGACGKFSPELIHEVVAVTWFLQSLNNRNYIPGVKIGLLGPERTEGVKFVSRWLSSLPDNKRLLQISGSATGMGLSSHLKYPNFFRVIPSDSIQVKVLEQLLVQLGWNYIAIAYDDDNYGRFCGRRTTAPGKRERHLYTCISSSQNGLVRGIVIVASSSSLRRLIQKLGDKRYVSLVLGEAVGLQQTNLQSTPGTIVPIARGALVTSPPYFPLPEFQSFWNDLWTHQTLFTDYARKIPWLARLFQQVTQCDFTQSGCWSSRRQDVNSVKKTVSLYTGYHLKAAAVLAAFLKQQHTANCSGSNISLCTNLTELISDSSRLLTTFRKSPISLSEFSTELAEFGNMTSVAFDENGDILLTGGESNYTVYNVQENNDKHYVFKQVATYADSKLIIQESDVVFYSKDGSSLSWSQRLPAQCDCNTDCLQCKKDVSDEILFIKGDFYIVGILSIHEKNPLSSLTCGKIKTLAGADLAQSVAFAVKEINKKEGMFADILPGHKIGLLLLNSCSSPLVVRQRLLDLHTGRLPLPDPSHLNSSILLSNIMGYVGAYFSGDSIAAAEILTGIGRPFVQVSASSTSSDLKDRVKYPYFMRLVPADDVQTQILLDVAVKLNSTYIQVMYDKMADYAQGLVRKLEEALTQNYTNICIAQKIAVTSRSDVSEYKWIKDELRKKSAAKLVIVVLYDVDIEKVMDAILPDLTSNDNFLFLASDSWGKHQELIQGKTKLEGSLVLSQDVLYNSSFHTYFTSVDPTKTENVWLRYFWEARKNCYFDKSFERKGKTGLCPENIASDYVDDPLASLHIQAVNALVLGFNQTLNKLCGSAARQLCSAFTSEELVKTMKSIRLDMYNRGERTQVFDDNGDGVVGFKILQVTRDRTSPVDAVIYTEVGSWTNQKLTLDESKLTPPGGEQFSAVCPNPAECSACFKQAKQTTTISNGDSDDNITVPVVVGVSLPLAAAVIVLIVFVVHFWRRLKVKGRRGTTIRFVPGVRRSGDSTLHLSNSFGSCQESNEAEPCEHYASLGNSAQLCSGDPILVPEDKASVHSETSLPPPLCNGTVQEEWGGYITPVY</sequence>
<comment type="caution">
    <text evidence="10">The sequence shown here is derived from an EMBL/GenBank/DDBJ whole genome shotgun (WGS) entry which is preliminary data.</text>
</comment>
<evidence type="ECO:0000256" key="3">
    <source>
        <dbReference type="ARBA" id="ARBA00022989"/>
    </source>
</evidence>
<dbReference type="InterPro" id="IPR000337">
    <property type="entry name" value="GPCR_3"/>
</dbReference>
<dbReference type="Pfam" id="PF01094">
    <property type="entry name" value="ANF_receptor"/>
    <property type="match status" value="2"/>
</dbReference>
<gene>
    <name evidence="10" type="ORF">C0Q70_06017</name>
</gene>
<dbReference type="InterPro" id="IPR028082">
    <property type="entry name" value="Peripla_BP_I"/>
</dbReference>
<evidence type="ECO:0000256" key="5">
    <source>
        <dbReference type="ARBA" id="ARBA00023170"/>
    </source>
</evidence>
<dbReference type="AlphaFoldDB" id="A0A2T7PMU5"/>
<keyword evidence="11" id="KW-1185">Reference proteome</keyword>
<dbReference type="Proteomes" id="UP000245119">
    <property type="component" value="Linkage Group LG3"/>
</dbReference>
<evidence type="ECO:0000313" key="10">
    <source>
        <dbReference type="EMBL" id="PVD34740.1"/>
    </source>
</evidence>
<dbReference type="SUPFAM" id="SSF53822">
    <property type="entry name" value="Periplasmic binding protein-like I"/>
    <property type="match status" value="2"/>
</dbReference>
<evidence type="ECO:0000313" key="11">
    <source>
        <dbReference type="Proteomes" id="UP000245119"/>
    </source>
</evidence>
<keyword evidence="2 7" id="KW-0812">Transmembrane</keyword>
<keyword evidence="5" id="KW-0675">Receptor</keyword>